<dbReference type="SUPFAM" id="SSF50249">
    <property type="entry name" value="Nucleic acid-binding proteins"/>
    <property type="match status" value="1"/>
</dbReference>
<dbReference type="EMBL" id="LGRX02022496">
    <property type="protein sequence ID" value="KAK3255546.1"/>
    <property type="molecule type" value="Genomic_DNA"/>
</dbReference>
<accession>A0AAE0F9V9</accession>
<evidence type="ECO:0000313" key="4">
    <source>
        <dbReference type="Proteomes" id="UP001190700"/>
    </source>
</evidence>
<dbReference type="Proteomes" id="UP001190700">
    <property type="component" value="Unassembled WGS sequence"/>
</dbReference>
<proteinExistence type="predicted"/>
<evidence type="ECO:0000313" key="3">
    <source>
        <dbReference type="EMBL" id="KAK3255546.1"/>
    </source>
</evidence>
<dbReference type="PANTHER" id="PTHR36371">
    <property type="entry name" value="PROTEIN PLASTID TRANSCRIPTIONALLY ACTIVE 10"/>
    <property type="match status" value="1"/>
</dbReference>
<keyword evidence="4" id="KW-1185">Reference proteome</keyword>
<dbReference type="PROSITE" id="PS50126">
    <property type="entry name" value="S1"/>
    <property type="match status" value="1"/>
</dbReference>
<sequence length="283" mass="32119">MRRLVKVNAVQEAEMEQVGEDDDYLWFGHENDEDFDSRLTLESLSEGQEMDGIIVAQLLDYGILVDVGAHFDGLVQVHQLDWFDVRDAPVACGTKVIVRVQRIHTDIRRFIFPIELELVAPDISAFQMEKPREYPPVRFFEEDEDLTVDELGVEINRDVIYTEEEREQEKSLDVLEILKKGNESGRAIREAEEAAAEEAAAAQVVDVKSIQATDDDDEDEDEEIAYEEEESSPDSPLTQAKLRGDEALEESFGVETEEEEDAPRAVRNPAADDAEPDSWIDDE</sequence>
<dbReference type="GO" id="GO:0009507">
    <property type="term" value="C:chloroplast"/>
    <property type="evidence" value="ECO:0007669"/>
    <property type="project" value="TreeGrafter"/>
</dbReference>
<dbReference type="GO" id="GO:0003723">
    <property type="term" value="F:RNA binding"/>
    <property type="evidence" value="ECO:0007669"/>
    <property type="project" value="InterPro"/>
</dbReference>
<dbReference type="InterPro" id="IPR012340">
    <property type="entry name" value="NA-bd_OB-fold"/>
</dbReference>
<dbReference type="AlphaFoldDB" id="A0AAE0F9V9"/>
<feature type="compositionally biased region" description="Acidic residues" evidence="1">
    <location>
        <begin position="272"/>
        <end position="283"/>
    </location>
</feature>
<dbReference type="Gene3D" id="2.40.50.140">
    <property type="entry name" value="Nucleic acid-binding proteins"/>
    <property type="match status" value="1"/>
</dbReference>
<protein>
    <recommendedName>
        <fullName evidence="2">S1 motif domain-containing protein</fullName>
    </recommendedName>
</protein>
<comment type="caution">
    <text evidence="3">The sequence shown here is derived from an EMBL/GenBank/DDBJ whole genome shotgun (WGS) entry which is preliminary data.</text>
</comment>
<feature type="region of interest" description="Disordered" evidence="1">
    <location>
        <begin position="206"/>
        <end position="283"/>
    </location>
</feature>
<name>A0AAE0F9V9_9CHLO</name>
<reference evidence="3 4" key="1">
    <citation type="journal article" date="2015" name="Genome Biol. Evol.">
        <title>Comparative Genomics of a Bacterivorous Green Alga Reveals Evolutionary Causalities and Consequences of Phago-Mixotrophic Mode of Nutrition.</title>
        <authorList>
            <person name="Burns J.A."/>
            <person name="Paasch A."/>
            <person name="Narechania A."/>
            <person name="Kim E."/>
        </authorList>
    </citation>
    <scope>NUCLEOTIDE SEQUENCE [LARGE SCALE GENOMIC DNA]</scope>
    <source>
        <strain evidence="3 4">PLY_AMNH</strain>
    </source>
</reference>
<dbReference type="InterPro" id="IPR003029">
    <property type="entry name" value="S1_domain"/>
</dbReference>
<evidence type="ECO:0000256" key="1">
    <source>
        <dbReference type="SAM" id="MobiDB-lite"/>
    </source>
</evidence>
<dbReference type="Pfam" id="PF00575">
    <property type="entry name" value="S1"/>
    <property type="match status" value="1"/>
</dbReference>
<gene>
    <name evidence="3" type="ORF">CYMTET_35270</name>
</gene>
<dbReference type="InterPro" id="IPR044967">
    <property type="entry name" value="PTAC10"/>
</dbReference>
<dbReference type="GO" id="GO:0000427">
    <property type="term" value="C:plastid-encoded plastid RNA polymerase complex"/>
    <property type="evidence" value="ECO:0007669"/>
    <property type="project" value="InterPro"/>
</dbReference>
<organism evidence="3 4">
    <name type="scientific">Cymbomonas tetramitiformis</name>
    <dbReference type="NCBI Taxonomy" id="36881"/>
    <lineage>
        <taxon>Eukaryota</taxon>
        <taxon>Viridiplantae</taxon>
        <taxon>Chlorophyta</taxon>
        <taxon>Pyramimonadophyceae</taxon>
        <taxon>Pyramimonadales</taxon>
        <taxon>Pyramimonadaceae</taxon>
        <taxon>Cymbomonas</taxon>
    </lineage>
</organism>
<feature type="compositionally biased region" description="Acidic residues" evidence="1">
    <location>
        <begin position="213"/>
        <end position="232"/>
    </location>
</feature>
<feature type="domain" description="S1 motif" evidence="2">
    <location>
        <begin position="47"/>
        <end position="115"/>
    </location>
</feature>
<evidence type="ECO:0000259" key="2">
    <source>
        <dbReference type="PROSITE" id="PS50126"/>
    </source>
</evidence>
<dbReference type="PANTHER" id="PTHR36371:SF1">
    <property type="entry name" value="PROTEIN PLASTID TRANSCRIPTIONALLY ACTIVE 10"/>
    <property type="match status" value="1"/>
</dbReference>